<evidence type="ECO:0000256" key="11">
    <source>
        <dbReference type="ARBA" id="ARBA00049902"/>
    </source>
</evidence>
<dbReference type="InterPro" id="IPR011815">
    <property type="entry name" value="PBP_1c"/>
</dbReference>
<dbReference type="NCBIfam" id="TIGR02073">
    <property type="entry name" value="PBP_1c"/>
    <property type="match status" value="1"/>
</dbReference>
<dbReference type="Pfam" id="PF00912">
    <property type="entry name" value="Transgly"/>
    <property type="match status" value="1"/>
</dbReference>
<dbReference type="InterPro" id="IPR023346">
    <property type="entry name" value="Lysozyme-like_dom_sf"/>
</dbReference>
<evidence type="ECO:0000256" key="4">
    <source>
        <dbReference type="ARBA" id="ARBA00022645"/>
    </source>
</evidence>
<evidence type="ECO:0000256" key="6">
    <source>
        <dbReference type="ARBA" id="ARBA00022676"/>
    </source>
</evidence>
<keyword evidence="9" id="KW-0511">Multifunctional enzyme</keyword>
<dbReference type="eggNOG" id="COG4953">
    <property type="taxonomic scope" value="Bacteria"/>
</dbReference>
<dbReference type="EMBL" id="ABIA03000002">
    <property type="protein sequence ID" value="EDQ32866.1"/>
    <property type="molecule type" value="Genomic_DNA"/>
</dbReference>
<dbReference type="Pfam" id="PF00905">
    <property type="entry name" value="Transpeptidase"/>
    <property type="match status" value="1"/>
</dbReference>
<dbReference type="GO" id="GO:0006508">
    <property type="term" value="P:proteolysis"/>
    <property type="evidence" value="ECO:0007669"/>
    <property type="project" value="UniProtKB-KW"/>
</dbReference>
<evidence type="ECO:0000256" key="5">
    <source>
        <dbReference type="ARBA" id="ARBA00022670"/>
    </source>
</evidence>
<dbReference type="InterPro" id="IPR001264">
    <property type="entry name" value="Glyco_trans_51"/>
</dbReference>
<evidence type="ECO:0000259" key="13">
    <source>
        <dbReference type="Pfam" id="PF00912"/>
    </source>
</evidence>
<dbReference type="InterPro" id="IPR009647">
    <property type="entry name" value="PBP_C"/>
</dbReference>
<dbReference type="PANTHER" id="PTHR32282">
    <property type="entry name" value="BINDING PROTEIN TRANSPEPTIDASE, PUTATIVE-RELATED"/>
    <property type="match status" value="1"/>
</dbReference>
<proteinExistence type="inferred from homology"/>
<reference evidence="15 16" key="1">
    <citation type="submission" date="2007-10" db="EMBL/GenBank/DDBJ databases">
        <authorList>
            <person name="Wagner-Dobler I."/>
            <person name="Ferriera S."/>
            <person name="Johnson J."/>
            <person name="Kravitz S."/>
            <person name="Beeson K."/>
            <person name="Sutton G."/>
            <person name="Rogers Y.-H."/>
            <person name="Friedman R."/>
            <person name="Frazier M."/>
            <person name="Venter J.C."/>
        </authorList>
    </citation>
    <scope>NUCLEOTIDE SEQUENCE [LARGE SCALE GENOMIC DNA]</scope>
    <source>
        <strain evidence="15 16">DFL-43</strain>
    </source>
</reference>
<comment type="similarity">
    <text evidence="3">In the N-terminal section; belongs to the glycosyltransferase 51 family.</text>
</comment>
<dbReference type="STRING" id="411684.HPDFL43_07954"/>
<reference evidence="15 16" key="2">
    <citation type="submission" date="2012-06" db="EMBL/GenBank/DDBJ databases">
        <authorList>
            <person name="Fiebig A."/>
        </authorList>
    </citation>
    <scope>NUCLEOTIDE SEQUENCE [LARGE SCALE GENOMIC DNA]</scope>
    <source>
        <strain evidence="15 16">DFL-43</strain>
    </source>
</reference>
<dbReference type="SUPFAM" id="SSF53955">
    <property type="entry name" value="Lysozyme-like"/>
    <property type="match status" value="1"/>
</dbReference>
<dbReference type="Proteomes" id="UP000004291">
    <property type="component" value="Chromosome"/>
</dbReference>
<dbReference type="GO" id="GO:0030288">
    <property type="term" value="C:outer membrane-bounded periplasmic space"/>
    <property type="evidence" value="ECO:0007669"/>
    <property type="project" value="TreeGrafter"/>
</dbReference>
<protein>
    <recommendedName>
        <fullName evidence="10">peptidoglycan glycosyltransferase</fullName>
        <ecNumber evidence="10">2.4.99.28</ecNumber>
    </recommendedName>
</protein>
<dbReference type="InterPro" id="IPR050396">
    <property type="entry name" value="Glycosyltr_51/Transpeptidase"/>
</dbReference>
<evidence type="ECO:0000256" key="3">
    <source>
        <dbReference type="ARBA" id="ARBA00007739"/>
    </source>
</evidence>
<keyword evidence="5" id="KW-0645">Protease</keyword>
<name>A9D966_HOEPD</name>
<dbReference type="SUPFAM" id="SSF56601">
    <property type="entry name" value="beta-lactamase/transpeptidase-like"/>
    <property type="match status" value="1"/>
</dbReference>
<keyword evidence="7" id="KW-0808">Transferase</keyword>
<evidence type="ECO:0000313" key="16">
    <source>
        <dbReference type="Proteomes" id="UP000004291"/>
    </source>
</evidence>
<feature type="domain" description="Penicillin-binding C-terminal" evidence="14">
    <location>
        <begin position="624"/>
        <end position="707"/>
    </location>
</feature>
<dbReference type="GO" id="GO:0004180">
    <property type="term" value="F:carboxypeptidase activity"/>
    <property type="evidence" value="ECO:0007669"/>
    <property type="project" value="UniProtKB-KW"/>
</dbReference>
<evidence type="ECO:0000256" key="1">
    <source>
        <dbReference type="ARBA" id="ARBA00004752"/>
    </source>
</evidence>
<comment type="pathway">
    <text evidence="1">Cell wall biogenesis; peptidoglycan biosynthesis.</text>
</comment>
<dbReference type="Pfam" id="PF06832">
    <property type="entry name" value="BiPBP_C"/>
    <property type="match status" value="1"/>
</dbReference>
<dbReference type="GO" id="GO:0009252">
    <property type="term" value="P:peptidoglycan biosynthetic process"/>
    <property type="evidence" value="ECO:0007669"/>
    <property type="project" value="UniProtKB-UniPathway"/>
</dbReference>
<keyword evidence="6" id="KW-0328">Glycosyltransferase</keyword>
<dbReference type="UniPathway" id="UPA00219"/>
<dbReference type="Gene3D" id="3.40.710.10">
    <property type="entry name" value="DD-peptidase/beta-lactamase superfamily"/>
    <property type="match status" value="1"/>
</dbReference>
<keyword evidence="16" id="KW-1185">Reference proteome</keyword>
<evidence type="ECO:0000259" key="12">
    <source>
        <dbReference type="Pfam" id="PF00905"/>
    </source>
</evidence>
<evidence type="ECO:0000256" key="7">
    <source>
        <dbReference type="ARBA" id="ARBA00022679"/>
    </source>
</evidence>
<evidence type="ECO:0000259" key="14">
    <source>
        <dbReference type="Pfam" id="PF06832"/>
    </source>
</evidence>
<evidence type="ECO:0000313" key="15">
    <source>
        <dbReference type="EMBL" id="EDQ32866.1"/>
    </source>
</evidence>
<comment type="similarity">
    <text evidence="2">In the C-terminal section; belongs to the transpeptidase family.</text>
</comment>
<dbReference type="AlphaFoldDB" id="A9D966"/>
<dbReference type="EC" id="2.4.99.28" evidence="10"/>
<dbReference type="InterPro" id="IPR012338">
    <property type="entry name" value="Beta-lactam/transpept-like"/>
</dbReference>
<feature type="domain" description="Penicillin-binding protein transpeptidase" evidence="12">
    <location>
        <begin position="315"/>
        <end position="545"/>
    </location>
</feature>
<dbReference type="InterPro" id="IPR001460">
    <property type="entry name" value="PCN-bd_Tpept"/>
</dbReference>
<comment type="caution">
    <text evidence="15">The sequence shown here is derived from an EMBL/GenBank/DDBJ whole genome shotgun (WGS) entry which is preliminary data.</text>
</comment>
<dbReference type="GO" id="GO:0008955">
    <property type="term" value="F:peptidoglycan glycosyltransferase activity"/>
    <property type="evidence" value="ECO:0007669"/>
    <property type="project" value="UniProtKB-EC"/>
</dbReference>
<evidence type="ECO:0000256" key="8">
    <source>
        <dbReference type="ARBA" id="ARBA00022801"/>
    </source>
</evidence>
<comment type="catalytic activity">
    <reaction evidence="11">
        <text>[GlcNAc-(1-&gt;4)-Mur2Ac(oyl-L-Ala-gamma-D-Glu-L-Lys-D-Ala-D-Ala)](n)-di-trans,octa-cis-undecaprenyl diphosphate + beta-D-GlcNAc-(1-&gt;4)-Mur2Ac(oyl-L-Ala-gamma-D-Glu-L-Lys-D-Ala-D-Ala)-di-trans,octa-cis-undecaprenyl diphosphate = [GlcNAc-(1-&gt;4)-Mur2Ac(oyl-L-Ala-gamma-D-Glu-L-Lys-D-Ala-D-Ala)](n+1)-di-trans,octa-cis-undecaprenyl diphosphate + di-trans,octa-cis-undecaprenyl diphosphate + H(+)</text>
        <dbReference type="Rhea" id="RHEA:23708"/>
        <dbReference type="Rhea" id="RHEA-COMP:9602"/>
        <dbReference type="Rhea" id="RHEA-COMP:9603"/>
        <dbReference type="ChEBI" id="CHEBI:15378"/>
        <dbReference type="ChEBI" id="CHEBI:58405"/>
        <dbReference type="ChEBI" id="CHEBI:60033"/>
        <dbReference type="ChEBI" id="CHEBI:78435"/>
        <dbReference type="EC" id="2.4.99.28"/>
    </reaction>
</comment>
<evidence type="ECO:0000256" key="10">
    <source>
        <dbReference type="ARBA" id="ARBA00044770"/>
    </source>
</evidence>
<dbReference type="RefSeq" id="WP_007197370.1">
    <property type="nucleotide sequence ID" value="NZ_CM002917.1"/>
</dbReference>
<sequence length="712" mass="75869">MIRVRAKAVKRIAARAALSGAVLLLLCGLALWGLDQADRAYPPPLDAAREMSREVVDRDGELLRAFTTRDGYWRLPVDLEEVDPDYIKMLIAYEDRRFFSHVGVDPLAMLRAGAQFIGNGGRIVSGGSTITMQVARLIEPRAKRSLPAKLRQMARALQIERRLGKEEILEFYLTLAPYGGNIEGVRAASLAWFGREPKKLSLSQSALLVALPQAPEARRPDRNRAIAEKARNRVLERMSTAGLIPSSEIMRASAAAISTGRRAMPDLAAHLADRALGAQPDSRKVMLTLDRALQARLEDLARESAPRLGPKLSLAIVLADGRSGKVLASVGSTWHLDAARAGAIDMTRAVRSPGSTLKPFIYGLVFEDAIADPQTLIDDAPANFAGYRPRNFDRDYVGEVSLIEALQMSLNVPAVRLLEAVGPQRLLSRFRRGGIELDLPPGGAPGLAIGLGGAGVSLRDLVQLYTSFVNGGTALALVDGSGGSGSDGDEPLLRLEHPVLDRQASWRVADILAGVDAPQNSPRLAISYKTGTSYGYRDAWAIGFDGRHVLGVWVGRADAAPVPGMSGISTAAPLLFDAFVRTGIKPVAFPSPPPGLVVRGRGDLPFALRKFGSGGETGVAVAGASPPPRIVYPPQGARVALNARGSGRLAPLVIKLQGGEGPYRLIANGAPVQRPSSRKTINWTPDGAGASTLTVMDAEGRAASVSVFIDTE</sequence>
<dbReference type="InterPro" id="IPR036950">
    <property type="entry name" value="PBP_transglycosylase"/>
</dbReference>
<dbReference type="HOGENOM" id="CLU_006354_7_3_5"/>
<dbReference type="PANTHER" id="PTHR32282:SF15">
    <property type="entry name" value="PENICILLIN-BINDING PROTEIN 1C"/>
    <property type="match status" value="1"/>
</dbReference>
<gene>
    <name evidence="15" type="ORF">HPDFL43_07954</name>
</gene>
<keyword evidence="4" id="KW-0121">Carboxypeptidase</keyword>
<evidence type="ECO:0000256" key="2">
    <source>
        <dbReference type="ARBA" id="ARBA00007090"/>
    </source>
</evidence>
<dbReference type="GO" id="GO:0008658">
    <property type="term" value="F:penicillin binding"/>
    <property type="evidence" value="ECO:0007669"/>
    <property type="project" value="InterPro"/>
</dbReference>
<dbReference type="OrthoDB" id="9766909at2"/>
<feature type="domain" description="Glycosyl transferase family 51" evidence="13">
    <location>
        <begin position="63"/>
        <end position="238"/>
    </location>
</feature>
<evidence type="ECO:0000256" key="9">
    <source>
        <dbReference type="ARBA" id="ARBA00023268"/>
    </source>
</evidence>
<accession>A9D966</accession>
<keyword evidence="8" id="KW-0378">Hydrolase</keyword>
<dbReference type="Gene3D" id="1.10.3810.10">
    <property type="entry name" value="Biosynthetic peptidoglycan transglycosylase-like"/>
    <property type="match status" value="1"/>
</dbReference>
<organism evidence="15 16">
    <name type="scientific">Hoeflea phototrophica (strain DSM 17068 / NCIMB 14078 / DFL-43)</name>
    <dbReference type="NCBI Taxonomy" id="411684"/>
    <lineage>
        <taxon>Bacteria</taxon>
        <taxon>Pseudomonadati</taxon>
        <taxon>Pseudomonadota</taxon>
        <taxon>Alphaproteobacteria</taxon>
        <taxon>Hyphomicrobiales</taxon>
        <taxon>Rhizobiaceae</taxon>
        <taxon>Hoeflea</taxon>
    </lineage>
</organism>